<keyword evidence="3" id="KW-1185">Reference proteome</keyword>
<keyword evidence="1" id="KW-1133">Transmembrane helix</keyword>
<feature type="transmembrane region" description="Helical" evidence="1">
    <location>
        <begin position="67"/>
        <end position="92"/>
    </location>
</feature>
<dbReference type="SUPFAM" id="SSF53474">
    <property type="entry name" value="alpha/beta-Hydrolases"/>
    <property type="match status" value="1"/>
</dbReference>
<gene>
    <name evidence="2" type="ORF">OHC33_004443</name>
</gene>
<keyword evidence="1" id="KW-0472">Membrane</keyword>
<accession>A0AAN8EFS5</accession>
<keyword evidence="1" id="KW-0812">Transmembrane</keyword>
<reference evidence="2 3" key="1">
    <citation type="submission" date="2022-12" db="EMBL/GenBank/DDBJ databases">
        <title>Genomic features and morphological characterization of a novel Knufia sp. strain isolated from spacecraft assembly facility.</title>
        <authorList>
            <person name="Teixeira M."/>
            <person name="Chander A.M."/>
            <person name="Stajich J.E."/>
            <person name="Venkateswaran K."/>
        </authorList>
    </citation>
    <scope>NUCLEOTIDE SEQUENCE [LARGE SCALE GENOMIC DNA]</scope>
    <source>
        <strain evidence="2 3">FJI-L2-BK-P2</strain>
    </source>
</reference>
<dbReference type="InterPro" id="IPR029058">
    <property type="entry name" value="AB_hydrolase_fold"/>
</dbReference>
<evidence type="ECO:0000313" key="2">
    <source>
        <dbReference type="EMBL" id="KAK5954719.1"/>
    </source>
</evidence>
<dbReference type="Proteomes" id="UP001316803">
    <property type="component" value="Unassembled WGS sequence"/>
</dbReference>
<feature type="transmembrane region" description="Helical" evidence="1">
    <location>
        <begin position="23"/>
        <end position="47"/>
    </location>
</feature>
<feature type="transmembrane region" description="Helical" evidence="1">
    <location>
        <begin position="98"/>
        <end position="121"/>
    </location>
</feature>
<dbReference type="PANTHER" id="PTHR42044:SF2">
    <property type="entry name" value="DUF676 DOMAIN-CONTAINING PROTEIN"/>
    <property type="match status" value="1"/>
</dbReference>
<evidence type="ECO:0000256" key="1">
    <source>
        <dbReference type="SAM" id="Phobius"/>
    </source>
</evidence>
<name>A0AAN8EFS5_9EURO</name>
<protein>
    <submittedName>
        <fullName evidence="2">Uncharacterized protein</fullName>
    </submittedName>
</protein>
<evidence type="ECO:0000313" key="3">
    <source>
        <dbReference type="Proteomes" id="UP001316803"/>
    </source>
</evidence>
<dbReference type="EMBL" id="JAKLMC020000008">
    <property type="protein sequence ID" value="KAK5954719.1"/>
    <property type="molecule type" value="Genomic_DNA"/>
</dbReference>
<dbReference type="PANTHER" id="PTHR42044">
    <property type="entry name" value="DUF676 DOMAIN-CONTAINING PROTEIN-RELATED"/>
    <property type="match status" value="1"/>
</dbReference>
<proteinExistence type="predicted"/>
<sequence length="438" mass="50072">MLKSISQPLPYTSSPALLAAQDLWLFISITFVWPITKGLPSIILPFYPWRSGPLDELYPSIRNLWALTLHIILLFTQATFLILLLPSLFFGVPVPLQGWTPACILTVVGFVVGNSYFCVLLNGTKRRFESISNPEWQEAWQKHDDERWIFINGIAAGDHWMQSNLDRLALSVRRQIFGIHNKTQGILFDAFESIVQRTFGYATLDIRDAYTELVKVVEDDRYKKVVLILHSQGAIEGGLVLDWLFATTDRELLKKLEVYTFGSAANHFSSPITDRKRGSRVIKHIEHYANNGDPVCLGGILHFRPLPKNGKAVYGDRQEREEIENLYVGKLFVRNGSGHQMNGNYLDNFFCATTDDKGRLVRVEDDNEFVSSDLNEDLLAEYDIASKLSEKDEWDYCPKKKDPSKAKKGPVRKIKDVSRLWLYRNGRSPDDRKKSATR</sequence>
<dbReference type="AlphaFoldDB" id="A0AAN8EFS5"/>
<comment type="caution">
    <text evidence="2">The sequence shown here is derived from an EMBL/GenBank/DDBJ whole genome shotgun (WGS) entry which is preliminary data.</text>
</comment>
<organism evidence="2 3">
    <name type="scientific">Knufia fluminis</name>
    <dbReference type="NCBI Taxonomy" id="191047"/>
    <lineage>
        <taxon>Eukaryota</taxon>
        <taxon>Fungi</taxon>
        <taxon>Dikarya</taxon>
        <taxon>Ascomycota</taxon>
        <taxon>Pezizomycotina</taxon>
        <taxon>Eurotiomycetes</taxon>
        <taxon>Chaetothyriomycetidae</taxon>
        <taxon>Chaetothyriales</taxon>
        <taxon>Trichomeriaceae</taxon>
        <taxon>Knufia</taxon>
    </lineage>
</organism>